<dbReference type="InterPro" id="IPR016181">
    <property type="entry name" value="Acyl_CoA_acyltransferase"/>
</dbReference>
<dbReference type="InterPro" id="IPR028009">
    <property type="entry name" value="ESCO_Acetyltransf_dom"/>
</dbReference>
<dbReference type="SUPFAM" id="SSF55729">
    <property type="entry name" value="Acyl-CoA N-acyltransferases (Nat)"/>
    <property type="match status" value="1"/>
</dbReference>
<protein>
    <recommendedName>
        <fullName evidence="1">N-acetyltransferase ESCO acetyl-transferase domain-containing protein</fullName>
    </recommendedName>
</protein>
<dbReference type="PANTHER" id="PTHR45884:SF2">
    <property type="entry name" value="N-ACETYLTRANSFERASE ECO"/>
    <property type="match status" value="1"/>
</dbReference>
<evidence type="ECO:0000313" key="2">
    <source>
        <dbReference type="EMBL" id="QPG76993.1"/>
    </source>
</evidence>
<dbReference type="EMBL" id="CP064815">
    <property type="protein sequence ID" value="QPG76993.1"/>
    <property type="molecule type" value="Genomic_DNA"/>
</dbReference>
<dbReference type="GO" id="GO:0007064">
    <property type="term" value="P:mitotic sister chromatid cohesion"/>
    <property type="evidence" value="ECO:0007669"/>
    <property type="project" value="TreeGrafter"/>
</dbReference>
<dbReference type="OrthoDB" id="428854at2759"/>
<dbReference type="GO" id="GO:0061733">
    <property type="term" value="F:protein-lysine-acetyltransferase activity"/>
    <property type="evidence" value="ECO:0007669"/>
    <property type="project" value="TreeGrafter"/>
</dbReference>
<dbReference type="Gene3D" id="3.40.630.30">
    <property type="match status" value="1"/>
</dbReference>
<dbReference type="RefSeq" id="XP_038780558.1">
    <property type="nucleotide sequence ID" value="XM_038924630.1"/>
</dbReference>
<sequence length="207" mass="23387">MSGVPFIISETEGIEIGNEQQVMKFGKLLNEFRFFDGKAKIIEADPHIRRTVQLVRESLDLVNKELNAPTGNESWSIEHGMQGKAFVCVYKSRIIGICSTEKPQAGYWMVYETGSLVPNRKLDLQTGISRIYVSHKYRRHGIGLKLLQAVAKNSYYGLVLKGYQIGWSQPSQFGGFLARRFNGVKHIGSGKILIPVYKEDEYLNGNK</sequence>
<organism evidence="2 3">
    <name type="scientific">Eeniella nana</name>
    <name type="common">Yeast</name>
    <name type="synonym">Brettanomyces nanus</name>
    <dbReference type="NCBI Taxonomy" id="13502"/>
    <lineage>
        <taxon>Eukaryota</taxon>
        <taxon>Fungi</taxon>
        <taxon>Dikarya</taxon>
        <taxon>Ascomycota</taxon>
        <taxon>Saccharomycotina</taxon>
        <taxon>Pichiomycetes</taxon>
        <taxon>Pichiales</taxon>
        <taxon>Pichiaceae</taxon>
        <taxon>Brettanomyces</taxon>
    </lineage>
</organism>
<gene>
    <name evidence="2" type="ORF">FOA43_004387</name>
</gene>
<accession>A0A875S7V9</accession>
<dbReference type="Pfam" id="PF13880">
    <property type="entry name" value="Acetyltransf_13"/>
    <property type="match status" value="1"/>
</dbReference>
<evidence type="ECO:0000313" key="3">
    <source>
        <dbReference type="Proteomes" id="UP000662931"/>
    </source>
</evidence>
<feature type="domain" description="N-acetyltransferase ESCO acetyl-transferase" evidence="1">
    <location>
        <begin position="126"/>
        <end position="185"/>
    </location>
</feature>
<dbReference type="Proteomes" id="UP000662931">
    <property type="component" value="Chromosome 4"/>
</dbReference>
<evidence type="ECO:0000259" key="1">
    <source>
        <dbReference type="Pfam" id="PF13880"/>
    </source>
</evidence>
<dbReference type="PANTHER" id="PTHR45884">
    <property type="entry name" value="N-ACETYLTRANSFERASE ECO"/>
    <property type="match status" value="1"/>
</dbReference>
<dbReference type="KEGG" id="bnn:FOA43_004387"/>
<dbReference type="AlphaFoldDB" id="A0A875S7V9"/>
<proteinExistence type="predicted"/>
<dbReference type="GeneID" id="62197787"/>
<name>A0A875S7V9_EENNA</name>
<reference evidence="2" key="1">
    <citation type="submission" date="2020-10" db="EMBL/GenBank/DDBJ databases">
        <authorList>
            <person name="Roach M.J.R."/>
        </authorList>
    </citation>
    <scope>NUCLEOTIDE SEQUENCE</scope>
    <source>
        <strain evidence="2">CBS 1945</strain>
    </source>
</reference>
<keyword evidence="3" id="KW-1185">Reference proteome</keyword>
<dbReference type="GO" id="GO:0000785">
    <property type="term" value="C:chromatin"/>
    <property type="evidence" value="ECO:0007669"/>
    <property type="project" value="TreeGrafter"/>
</dbReference>
<dbReference type="CDD" id="cd04301">
    <property type="entry name" value="NAT_SF"/>
    <property type="match status" value="1"/>
</dbReference>
<dbReference type="GO" id="GO:0005634">
    <property type="term" value="C:nucleus"/>
    <property type="evidence" value="ECO:0007669"/>
    <property type="project" value="TreeGrafter"/>
</dbReference>